<reference evidence="2" key="1">
    <citation type="journal article" date="2022" name="bioRxiv">
        <title>Sequencing and chromosome-scale assembly of the giantPleurodeles waltlgenome.</title>
        <authorList>
            <person name="Brown T."/>
            <person name="Elewa A."/>
            <person name="Iarovenko S."/>
            <person name="Subramanian E."/>
            <person name="Araus A.J."/>
            <person name="Petzold A."/>
            <person name="Susuki M."/>
            <person name="Suzuki K.-i.T."/>
            <person name="Hayashi T."/>
            <person name="Toyoda A."/>
            <person name="Oliveira C."/>
            <person name="Osipova E."/>
            <person name="Leigh N.D."/>
            <person name="Simon A."/>
            <person name="Yun M.H."/>
        </authorList>
    </citation>
    <scope>NUCLEOTIDE SEQUENCE</scope>
    <source>
        <strain evidence="2">20211129_DDA</strain>
        <tissue evidence="2">Liver</tissue>
    </source>
</reference>
<protein>
    <submittedName>
        <fullName evidence="2">Uncharacterized protein</fullName>
    </submittedName>
</protein>
<comment type="caution">
    <text evidence="2">The sequence shown here is derived from an EMBL/GenBank/DDBJ whole genome shotgun (WGS) entry which is preliminary data.</text>
</comment>
<name>A0AAV7NRM5_PLEWA</name>
<evidence type="ECO:0000313" key="3">
    <source>
        <dbReference type="Proteomes" id="UP001066276"/>
    </source>
</evidence>
<dbReference type="Proteomes" id="UP001066276">
    <property type="component" value="Chromosome 8"/>
</dbReference>
<gene>
    <name evidence="2" type="ORF">NDU88_005487</name>
</gene>
<feature type="compositionally biased region" description="Polar residues" evidence="1">
    <location>
        <begin position="12"/>
        <end position="21"/>
    </location>
</feature>
<dbReference type="AlphaFoldDB" id="A0AAV7NRM5"/>
<feature type="region of interest" description="Disordered" evidence="1">
    <location>
        <begin position="1"/>
        <end position="21"/>
    </location>
</feature>
<organism evidence="2 3">
    <name type="scientific">Pleurodeles waltl</name>
    <name type="common">Iberian ribbed newt</name>
    <dbReference type="NCBI Taxonomy" id="8319"/>
    <lineage>
        <taxon>Eukaryota</taxon>
        <taxon>Metazoa</taxon>
        <taxon>Chordata</taxon>
        <taxon>Craniata</taxon>
        <taxon>Vertebrata</taxon>
        <taxon>Euteleostomi</taxon>
        <taxon>Amphibia</taxon>
        <taxon>Batrachia</taxon>
        <taxon>Caudata</taxon>
        <taxon>Salamandroidea</taxon>
        <taxon>Salamandridae</taxon>
        <taxon>Pleurodelinae</taxon>
        <taxon>Pleurodeles</taxon>
    </lineage>
</organism>
<evidence type="ECO:0000256" key="1">
    <source>
        <dbReference type="SAM" id="MobiDB-lite"/>
    </source>
</evidence>
<dbReference type="EMBL" id="JANPWB010000012">
    <property type="protein sequence ID" value="KAJ1117287.1"/>
    <property type="molecule type" value="Genomic_DNA"/>
</dbReference>
<evidence type="ECO:0000313" key="2">
    <source>
        <dbReference type="EMBL" id="KAJ1117287.1"/>
    </source>
</evidence>
<accession>A0AAV7NRM5</accession>
<sequence>MQGSMKWRPSSRIFTRSSPRTSGLDRYRWYRPTFGRQLRTTQGGDDRWAGDLGLQPGGRHYTAAGIWTRLTAMDFMRFGTAMKSMAVCTISAREFLPWH</sequence>
<keyword evidence="3" id="KW-1185">Reference proteome</keyword>
<proteinExistence type="predicted"/>